<sequence>MTTTLSPAKLEQAVRMALSSERRKELMDLMGWDSSDVSRILSNQQGIPLNKIDLLTANCGFALVTKPYLDAISTLCQVGASCHCAREGFGECGSGVRGRP</sequence>
<evidence type="ECO:0000313" key="2">
    <source>
        <dbReference type="Proteomes" id="UP000325743"/>
    </source>
</evidence>
<reference evidence="1 2" key="1">
    <citation type="submission" date="2018-09" db="EMBL/GenBank/DDBJ databases">
        <title>Complete genome sequence of Cupriavidus oxalaticus T2, a bacterium capable of phenol tolerance and degradation.</title>
        <authorList>
            <person name="Yan J."/>
        </authorList>
    </citation>
    <scope>NUCLEOTIDE SEQUENCE [LARGE SCALE GENOMIC DNA]</scope>
    <source>
        <strain evidence="1 2">T2</strain>
    </source>
</reference>
<dbReference type="EMBL" id="CP032519">
    <property type="protein sequence ID" value="QEZ47205.1"/>
    <property type="molecule type" value="Genomic_DNA"/>
</dbReference>
<organism evidence="1 2">
    <name type="scientific">Cupriavidus oxalaticus</name>
    <dbReference type="NCBI Taxonomy" id="96344"/>
    <lineage>
        <taxon>Bacteria</taxon>
        <taxon>Pseudomonadati</taxon>
        <taxon>Pseudomonadota</taxon>
        <taxon>Betaproteobacteria</taxon>
        <taxon>Burkholderiales</taxon>
        <taxon>Burkholderiaceae</taxon>
        <taxon>Cupriavidus</taxon>
    </lineage>
</organism>
<proteinExistence type="predicted"/>
<dbReference type="GO" id="GO:0003677">
    <property type="term" value="F:DNA binding"/>
    <property type="evidence" value="ECO:0007669"/>
    <property type="project" value="UniProtKB-KW"/>
</dbReference>
<dbReference type="Proteomes" id="UP000325743">
    <property type="component" value="Chromosome 2"/>
</dbReference>
<protein>
    <submittedName>
        <fullName evidence="1">DNA-binding protein</fullName>
    </submittedName>
</protein>
<name>A0A5P3VMM1_9BURK</name>
<keyword evidence="1" id="KW-0238">DNA-binding</keyword>
<evidence type="ECO:0000313" key="1">
    <source>
        <dbReference type="EMBL" id="QEZ47205.1"/>
    </source>
</evidence>
<dbReference type="RefSeq" id="WP_151072196.1">
    <property type="nucleotide sequence ID" value="NZ_CP032519.1"/>
</dbReference>
<dbReference type="AlphaFoldDB" id="A0A5P3VMM1"/>
<accession>A0A5P3VMM1</accession>
<gene>
    <name evidence="1" type="ORF">D2917_23945</name>
</gene>